<evidence type="ECO:0000313" key="1">
    <source>
        <dbReference type="EMBL" id="KVH93919.1"/>
    </source>
</evidence>
<sequence length="158" mass="18064">MEGRGWKVQGLDLPKNPNFCNEERWGGPVVTGNGWGSNWYPLKHHSETIDNRENSAEVSVTVRLKFKRQLESRVIHGRSLPILAGKLAGLDNGVKKTPKSEHFLSSGAAKLIKLNMETNRIHVFITQDWGWKQSYPIALRPHQRQYEYFVKKSKDATP</sequence>
<dbReference type="AlphaFoldDB" id="A0A103XNB2"/>
<dbReference type="EMBL" id="LEKV01004585">
    <property type="protein sequence ID" value="KVH93919.1"/>
    <property type="molecule type" value="Genomic_DNA"/>
</dbReference>
<organism evidence="1 2">
    <name type="scientific">Cynara cardunculus var. scolymus</name>
    <name type="common">Globe artichoke</name>
    <name type="synonym">Cynara scolymus</name>
    <dbReference type="NCBI Taxonomy" id="59895"/>
    <lineage>
        <taxon>Eukaryota</taxon>
        <taxon>Viridiplantae</taxon>
        <taxon>Streptophyta</taxon>
        <taxon>Embryophyta</taxon>
        <taxon>Tracheophyta</taxon>
        <taxon>Spermatophyta</taxon>
        <taxon>Magnoliopsida</taxon>
        <taxon>eudicotyledons</taxon>
        <taxon>Gunneridae</taxon>
        <taxon>Pentapetalae</taxon>
        <taxon>asterids</taxon>
        <taxon>campanulids</taxon>
        <taxon>Asterales</taxon>
        <taxon>Asteraceae</taxon>
        <taxon>Carduoideae</taxon>
        <taxon>Cardueae</taxon>
        <taxon>Carduinae</taxon>
        <taxon>Cynara</taxon>
    </lineage>
</organism>
<dbReference type="Gramene" id="KVH93919">
    <property type="protein sequence ID" value="KVH93919"/>
    <property type="gene ID" value="Ccrd_004008"/>
</dbReference>
<keyword evidence="2" id="KW-1185">Reference proteome</keyword>
<name>A0A103XNB2_CYNCS</name>
<reference evidence="1 2" key="1">
    <citation type="journal article" date="2016" name="Sci. Rep.">
        <title>The genome sequence of the outbreeding globe artichoke constructed de novo incorporating a phase-aware low-pass sequencing strategy of F1 progeny.</title>
        <authorList>
            <person name="Scaglione D."/>
            <person name="Reyes-Chin-Wo S."/>
            <person name="Acquadro A."/>
            <person name="Froenicke L."/>
            <person name="Portis E."/>
            <person name="Beitel C."/>
            <person name="Tirone M."/>
            <person name="Mauro R."/>
            <person name="Lo Monaco A."/>
            <person name="Mauromicale G."/>
            <person name="Faccioli P."/>
            <person name="Cattivelli L."/>
            <person name="Rieseberg L."/>
            <person name="Michelmore R."/>
            <person name="Lanteri S."/>
        </authorList>
    </citation>
    <scope>NUCLEOTIDE SEQUENCE [LARGE SCALE GENOMIC DNA]</scope>
    <source>
        <strain evidence="1">2C</strain>
    </source>
</reference>
<dbReference type="Proteomes" id="UP000243975">
    <property type="component" value="Unassembled WGS sequence"/>
</dbReference>
<protein>
    <submittedName>
        <fullName evidence="1">Uncharacterized protein</fullName>
    </submittedName>
</protein>
<evidence type="ECO:0000313" key="2">
    <source>
        <dbReference type="Proteomes" id="UP000243975"/>
    </source>
</evidence>
<accession>A0A103XNB2</accession>
<comment type="caution">
    <text evidence="1">The sequence shown here is derived from an EMBL/GenBank/DDBJ whole genome shotgun (WGS) entry which is preliminary data.</text>
</comment>
<proteinExistence type="predicted"/>
<gene>
    <name evidence="1" type="ORF">Ccrd_004008</name>
</gene>